<dbReference type="OrthoDB" id="5545019at2759"/>
<dbReference type="PRINTS" id="PR00081">
    <property type="entry name" value="GDHRDH"/>
</dbReference>
<accession>A0A2P5B0Q6</accession>
<dbReference type="Pfam" id="PF00106">
    <property type="entry name" value="adh_short"/>
    <property type="match status" value="1"/>
</dbReference>
<evidence type="ECO:0000313" key="6">
    <source>
        <dbReference type="EMBL" id="PON42336.1"/>
    </source>
</evidence>
<dbReference type="EMBL" id="JXTB01000394">
    <property type="protein sequence ID" value="PON42336.1"/>
    <property type="molecule type" value="Genomic_DNA"/>
</dbReference>
<evidence type="ECO:0000256" key="3">
    <source>
        <dbReference type="ARBA" id="ARBA00023002"/>
    </source>
</evidence>
<dbReference type="SUPFAM" id="SSF51735">
    <property type="entry name" value="NAD(P)-binding Rossmann-fold domains"/>
    <property type="match status" value="1"/>
</dbReference>
<gene>
    <name evidence="6" type="ORF">PanWU01x14_282920</name>
</gene>
<evidence type="ECO:0000256" key="1">
    <source>
        <dbReference type="ARBA" id="ARBA00004240"/>
    </source>
</evidence>
<dbReference type="AlphaFoldDB" id="A0A2P5B0Q6"/>
<dbReference type="InterPro" id="IPR020904">
    <property type="entry name" value="Sc_DH/Rdtase_CS"/>
</dbReference>
<feature type="transmembrane region" description="Helical" evidence="5">
    <location>
        <begin position="6"/>
        <end position="27"/>
    </location>
</feature>
<keyword evidence="7" id="KW-1185">Reference proteome</keyword>
<proteinExistence type="inferred from homology"/>
<dbReference type="PANTHER" id="PTHR43899:SF25">
    <property type="entry name" value="ENOYL-(ACYL CARRIER) REDUCTASE"/>
    <property type="match status" value="1"/>
</dbReference>
<dbReference type="InterPro" id="IPR036291">
    <property type="entry name" value="NAD(P)-bd_dom_sf"/>
</dbReference>
<dbReference type="PIRSF" id="PIRSF000126">
    <property type="entry name" value="11-beta-HSD1"/>
    <property type="match status" value="1"/>
</dbReference>
<dbReference type="GO" id="GO:0005783">
    <property type="term" value="C:endoplasmic reticulum"/>
    <property type="evidence" value="ECO:0007669"/>
    <property type="project" value="UniProtKB-SubCell"/>
</dbReference>
<dbReference type="STRING" id="3476.A0A2P5B0Q6"/>
<dbReference type="InterPro" id="IPR002347">
    <property type="entry name" value="SDR_fam"/>
</dbReference>
<dbReference type="Proteomes" id="UP000237105">
    <property type="component" value="Unassembled WGS sequence"/>
</dbReference>
<evidence type="ECO:0000256" key="4">
    <source>
        <dbReference type="RuleBase" id="RU000363"/>
    </source>
</evidence>
<dbReference type="InterPro" id="IPR051019">
    <property type="entry name" value="VLCFA-Steroid_DH"/>
</dbReference>
<protein>
    <submittedName>
        <fullName evidence="6">Short-chain dehydrogenase/reductase</fullName>
    </submittedName>
</protein>
<dbReference type="GO" id="GO:0045703">
    <property type="term" value="F:ketoreductase activity"/>
    <property type="evidence" value="ECO:0007669"/>
    <property type="project" value="TreeGrafter"/>
</dbReference>
<keyword evidence="5" id="KW-1133">Transmembrane helix</keyword>
<evidence type="ECO:0000256" key="5">
    <source>
        <dbReference type="SAM" id="Phobius"/>
    </source>
</evidence>
<organism evidence="6 7">
    <name type="scientific">Parasponia andersonii</name>
    <name type="common">Sponia andersonii</name>
    <dbReference type="NCBI Taxonomy" id="3476"/>
    <lineage>
        <taxon>Eukaryota</taxon>
        <taxon>Viridiplantae</taxon>
        <taxon>Streptophyta</taxon>
        <taxon>Embryophyta</taxon>
        <taxon>Tracheophyta</taxon>
        <taxon>Spermatophyta</taxon>
        <taxon>Magnoliopsida</taxon>
        <taxon>eudicotyledons</taxon>
        <taxon>Gunneridae</taxon>
        <taxon>Pentapetalae</taxon>
        <taxon>rosids</taxon>
        <taxon>fabids</taxon>
        <taxon>Rosales</taxon>
        <taxon>Cannabaceae</taxon>
        <taxon>Parasponia</taxon>
    </lineage>
</organism>
<keyword evidence="5" id="KW-0472">Membrane</keyword>
<comment type="similarity">
    <text evidence="4">Belongs to the short-chain dehydrogenases/reductases (SDR) family.</text>
</comment>
<name>A0A2P5B0Q6_PARAD</name>
<keyword evidence="5" id="KW-0812">Transmembrane</keyword>
<dbReference type="PANTHER" id="PTHR43899">
    <property type="entry name" value="RH59310P"/>
    <property type="match status" value="1"/>
</dbReference>
<dbReference type="PROSITE" id="PS00061">
    <property type="entry name" value="ADH_SHORT"/>
    <property type="match status" value="1"/>
</dbReference>
<dbReference type="Gene3D" id="3.40.50.720">
    <property type="entry name" value="NAD(P)-binding Rossmann-like Domain"/>
    <property type="match status" value="1"/>
</dbReference>
<comment type="subcellular location">
    <subcellularLocation>
        <location evidence="1">Endoplasmic reticulum</location>
    </subcellularLocation>
</comment>
<evidence type="ECO:0000256" key="2">
    <source>
        <dbReference type="ARBA" id="ARBA00022857"/>
    </source>
</evidence>
<keyword evidence="3" id="KW-0560">Oxidoreductase</keyword>
<dbReference type="PRINTS" id="PR00080">
    <property type="entry name" value="SDRFAMILY"/>
</dbReference>
<sequence length="323" mass="35871">MEYQDFTIVIVCTLGLLSFLKSSINFLKWVWIMFLRPPKNLKEYGSWAIITGATDGIGKALAFELASKGLNLVLVGRNPSKLEATSREIHGVVHEVEVKSVVVDLAKSSGKEIVDIIGNETKGLDVGILVNNAGLAYPYPRFFHDVDLELMESIFKVNMEAATWMVLSVLPGMLKKKKGAIVNIGSASTTIVPSYPLFTVYAATKAYLAMLSRCISIEYKESGIDTQCQIPVFVATKMTKLKPSSIFIASPETYSKASVRSIGYEHLCTPYWSHSLQWFITNALPDNLLNWCTYSYFVAVNKTAKLKEISRHKKLPPAQNSVE</sequence>
<reference evidence="7" key="1">
    <citation type="submission" date="2016-06" db="EMBL/GenBank/DDBJ databases">
        <title>Parallel loss of symbiosis genes in relatives of nitrogen-fixing non-legume Parasponia.</title>
        <authorList>
            <person name="Van Velzen R."/>
            <person name="Holmer R."/>
            <person name="Bu F."/>
            <person name="Rutten L."/>
            <person name="Van Zeijl A."/>
            <person name="Liu W."/>
            <person name="Santuari L."/>
            <person name="Cao Q."/>
            <person name="Sharma T."/>
            <person name="Shen D."/>
            <person name="Roswanjaya Y."/>
            <person name="Wardhani T."/>
            <person name="Kalhor M.S."/>
            <person name="Jansen J."/>
            <person name="Van den Hoogen J."/>
            <person name="Gungor B."/>
            <person name="Hartog M."/>
            <person name="Hontelez J."/>
            <person name="Verver J."/>
            <person name="Yang W.-C."/>
            <person name="Schijlen E."/>
            <person name="Repin R."/>
            <person name="Schilthuizen M."/>
            <person name="Schranz E."/>
            <person name="Heidstra R."/>
            <person name="Miyata K."/>
            <person name="Fedorova E."/>
            <person name="Kohlen W."/>
            <person name="Bisseling T."/>
            <person name="Smit S."/>
            <person name="Geurts R."/>
        </authorList>
    </citation>
    <scope>NUCLEOTIDE SEQUENCE [LARGE SCALE GENOMIC DNA]</scope>
    <source>
        <strain evidence="7">cv. WU1-14</strain>
    </source>
</reference>
<keyword evidence="2" id="KW-0521">NADP</keyword>
<comment type="caution">
    <text evidence="6">The sequence shown here is derived from an EMBL/GenBank/DDBJ whole genome shotgun (WGS) entry which is preliminary data.</text>
</comment>
<evidence type="ECO:0000313" key="7">
    <source>
        <dbReference type="Proteomes" id="UP000237105"/>
    </source>
</evidence>
<dbReference type="CDD" id="cd05356">
    <property type="entry name" value="17beta-HSD1_like_SDR_c"/>
    <property type="match status" value="1"/>
</dbReference>
<dbReference type="FunFam" id="3.40.50.720:FF:000137">
    <property type="entry name" value="Hydroxysteroid (17-beta) dehydrogenase 3"/>
    <property type="match status" value="1"/>
</dbReference>